<dbReference type="eggNOG" id="KOG2143">
    <property type="taxonomic scope" value="Eukaryota"/>
</dbReference>
<dbReference type="PANTHER" id="PTHR15749">
    <property type="entry name" value="FANCONI-ASSOCIATED NUCLEASE 1"/>
    <property type="match status" value="1"/>
</dbReference>
<evidence type="ECO:0000256" key="7">
    <source>
        <dbReference type="ARBA" id="ARBA00023211"/>
    </source>
</evidence>
<dbReference type="InterPro" id="IPR033315">
    <property type="entry name" value="Fan1-like"/>
</dbReference>
<feature type="domain" description="VRR-NUC" evidence="9">
    <location>
        <begin position="552"/>
        <end position="667"/>
    </location>
</feature>
<comment type="catalytic activity">
    <reaction evidence="1 8">
        <text>Hydrolytically removes 5'-nucleotides successively from the 3'-hydroxy termini of 3'-hydroxy-terminated oligonucleotides.</text>
        <dbReference type="EC" id="3.1.4.1"/>
    </reaction>
</comment>
<dbReference type="Proteomes" id="UP000013776">
    <property type="component" value="Unassembled WGS sequence"/>
</dbReference>
<dbReference type="GO" id="GO:0036297">
    <property type="term" value="P:interstrand cross-link repair"/>
    <property type="evidence" value="ECO:0007669"/>
    <property type="project" value="InterPro"/>
</dbReference>
<keyword evidence="11" id="KW-1185">Reference proteome</keyword>
<dbReference type="InterPro" id="IPR014883">
    <property type="entry name" value="VRR_NUC"/>
</dbReference>
<dbReference type="Pfam" id="PF08774">
    <property type="entry name" value="VRR_NUC"/>
    <property type="match status" value="1"/>
</dbReference>
<dbReference type="InterPro" id="IPR011856">
    <property type="entry name" value="tRNA_endonuc-like_dom_sf"/>
</dbReference>
<sequence>MSHYPQGLYTQAFETALDTVLSNESFLFSRAELVVFEKYRVLPYEARFLYVRLFLRKKAAWFRVDKIGYESDISDVLGACRYLWSENVLLAENETAIDGLPALVGLLSLEELKTLARDFQCKGNTKDKLVDSLLKLSRLQLGLQKSGSIGLDLDKEGRLERKDTLIFSRVSQTIGKLIRLNQEAVELFNRLHIVFYRSSDYNEKSLTTLILARISRRNFPRYCVDRQATIFQSRDSLMQYEASLKLKFEVDNIMELNTRQTKAGLDRVIEIFELVFEPWQALVLEEQDRQLTTNVLESSPVIINSTSRGQMNYYARRFTAGWVWTRLIFKAAVVFAKRHEYSREHQIWQVLLAQKIFRVGRRGEWYDRKALLEQHYQPTFTGEITEAQKRRSKRIALETCVNGLRDIDTHQIYHNALQRRIIRLENDLKFTKREKHDFSHVYMGKPVKRTISGVRLDERLTGKHSVWLGRVPDSQISVEELSLESYQMVGWKGFHSENSIVTTLFAMLFWDILFMSIPGVFQTEFQTAPLDLATDAFYPARASQINHRLAEIENGGYVDLLKKVDEEHREAETWCVGLKWAYALEDLIEISDCIGGTSLAQLCKLFAEEYGHRVGGIGDLCLWNPATRQCMFVEVKGPGDHLSETQIAWLEQMSLAGIRVEVCHVVEQVGTKDSSHVKRESSCKSESFSLSFSRETTLEETSYKNHL</sequence>
<dbReference type="GO" id="GO:0008409">
    <property type="term" value="F:5'-3' exonuclease activity"/>
    <property type="evidence" value="ECO:0007669"/>
    <property type="project" value="TreeGrafter"/>
</dbReference>
<dbReference type="Pfam" id="PF21315">
    <property type="entry name" value="FAN1_HTH"/>
    <property type="match status" value="1"/>
</dbReference>
<evidence type="ECO:0000256" key="2">
    <source>
        <dbReference type="ARBA" id="ARBA00005533"/>
    </source>
</evidence>
<dbReference type="Gene3D" id="3.40.1350.10">
    <property type="match status" value="1"/>
</dbReference>
<keyword evidence="7 8" id="KW-0464">Manganese</keyword>
<keyword evidence="8" id="KW-0539">Nucleus</keyword>
<comment type="cofactor">
    <cofactor evidence="8">
        <name>Mg(2+)</name>
        <dbReference type="ChEBI" id="CHEBI:18420"/>
    </cofactor>
    <cofactor evidence="8">
        <name>Mn(2+)</name>
        <dbReference type="ChEBI" id="CHEBI:29035"/>
    </cofactor>
</comment>
<dbReference type="GO" id="GO:0046872">
    <property type="term" value="F:metal ion binding"/>
    <property type="evidence" value="ECO:0007669"/>
    <property type="project" value="UniProtKB-KW"/>
</dbReference>
<dbReference type="CDD" id="cd22326">
    <property type="entry name" value="FAN1-like"/>
    <property type="match status" value="1"/>
</dbReference>
<evidence type="ECO:0000256" key="1">
    <source>
        <dbReference type="ARBA" id="ARBA00000983"/>
    </source>
</evidence>
<dbReference type="InterPro" id="IPR049125">
    <property type="entry name" value="FAN1-like_WH"/>
</dbReference>
<evidence type="ECO:0000256" key="5">
    <source>
        <dbReference type="ARBA" id="ARBA00022801"/>
    </source>
</evidence>
<evidence type="ECO:0000313" key="11">
    <source>
        <dbReference type="Proteomes" id="UP000013776"/>
    </source>
</evidence>
<dbReference type="GO" id="GO:0004528">
    <property type="term" value="F:phosphodiesterase I activity"/>
    <property type="evidence" value="ECO:0007669"/>
    <property type="project" value="UniProtKB-EC"/>
</dbReference>
<evidence type="ECO:0000256" key="6">
    <source>
        <dbReference type="ARBA" id="ARBA00022842"/>
    </source>
</evidence>
<evidence type="ECO:0000313" key="10">
    <source>
        <dbReference type="EMBL" id="CCG83294.1"/>
    </source>
</evidence>
<evidence type="ECO:0000256" key="3">
    <source>
        <dbReference type="ARBA" id="ARBA00022722"/>
    </source>
</evidence>
<dbReference type="InterPro" id="IPR049126">
    <property type="entry name" value="FAN1-like_TPR"/>
</dbReference>
<reference evidence="10 11" key="1">
    <citation type="journal article" date="2013" name="MBio">
        <title>Genome sequencing of the plant pathogen Taphrina deformans, the causal agent of peach leaf curl.</title>
        <authorList>
            <person name="Cisse O.H."/>
            <person name="Almeida J.M.G.C.F."/>
            <person name="Fonseca A."/>
            <person name="Kumar A.A."/>
            <person name="Salojaervi J."/>
            <person name="Overmyer K."/>
            <person name="Hauser P.M."/>
            <person name="Pagni M."/>
        </authorList>
    </citation>
    <scope>NUCLEOTIDE SEQUENCE [LARGE SCALE GENOMIC DNA]</scope>
    <source>
        <strain evidence="11">PYCC 5710 / ATCC 11124 / CBS 356.35 / IMI 108563 / JCM 9778 / NBRC 8474</strain>
    </source>
</reference>
<accession>R4XBW4</accession>
<dbReference type="OrthoDB" id="76364at2759"/>
<dbReference type="STRING" id="1097556.R4XBW4"/>
<name>R4XBW4_TAPDE</name>
<evidence type="ECO:0000256" key="4">
    <source>
        <dbReference type="ARBA" id="ARBA00022723"/>
    </source>
</evidence>
<keyword evidence="4 8" id="KW-0479">Metal-binding</keyword>
<comment type="function">
    <text evidence="8">Nuclease required for the repair of DNA interstrand cross-links (ICL). Acts as a 5'-3' exonuclease that anchors at a cut end of DNA and cleaves DNA successively at every third nucleotide, allowing to excise an ICL from one strand through flanking incisions.</text>
</comment>
<protein>
    <recommendedName>
        <fullName evidence="8">Fanconi-associated nuclease</fullName>
        <ecNumber evidence="8">3.1.4.1</ecNumber>
    </recommendedName>
</protein>
<keyword evidence="8" id="KW-0234">DNA repair</keyword>
<organism evidence="10 11">
    <name type="scientific">Taphrina deformans (strain PYCC 5710 / ATCC 11124 / CBS 356.35 / IMI 108563 / JCM 9778 / NBRC 8474)</name>
    <name type="common">Peach leaf curl fungus</name>
    <name type="synonym">Lalaria deformans</name>
    <dbReference type="NCBI Taxonomy" id="1097556"/>
    <lineage>
        <taxon>Eukaryota</taxon>
        <taxon>Fungi</taxon>
        <taxon>Dikarya</taxon>
        <taxon>Ascomycota</taxon>
        <taxon>Taphrinomycotina</taxon>
        <taxon>Taphrinomycetes</taxon>
        <taxon>Taphrinales</taxon>
        <taxon>Taphrinaceae</taxon>
        <taxon>Taphrina</taxon>
    </lineage>
</organism>
<dbReference type="GO" id="GO:0017108">
    <property type="term" value="F:5'-flap endonuclease activity"/>
    <property type="evidence" value="ECO:0007669"/>
    <property type="project" value="TreeGrafter"/>
</dbReference>
<gene>
    <name evidence="10" type="ORF">TAPDE_003431</name>
</gene>
<evidence type="ECO:0000256" key="8">
    <source>
        <dbReference type="RuleBase" id="RU365033"/>
    </source>
</evidence>
<comment type="subcellular location">
    <subcellularLocation>
        <location evidence="8">Nucleus</location>
    </subcellularLocation>
</comment>
<evidence type="ECO:0000259" key="9">
    <source>
        <dbReference type="SMART" id="SM00990"/>
    </source>
</evidence>
<dbReference type="InterPro" id="IPR049132">
    <property type="entry name" value="FAN1-like_euk"/>
</dbReference>
<keyword evidence="3 8" id="KW-0540">Nuclease</keyword>
<comment type="similarity">
    <text evidence="2 8">Belongs to the FAN1 family.</text>
</comment>
<dbReference type="Pfam" id="PF21170">
    <property type="entry name" value="FAN1_TPR"/>
    <property type="match status" value="1"/>
</dbReference>
<keyword evidence="5 8" id="KW-0378">Hydrolase</keyword>
<dbReference type="EMBL" id="CAHR02000135">
    <property type="protein sequence ID" value="CCG83294.1"/>
    <property type="molecule type" value="Genomic_DNA"/>
</dbReference>
<dbReference type="AlphaFoldDB" id="R4XBW4"/>
<keyword evidence="8" id="KW-0227">DNA damage</keyword>
<dbReference type="PANTHER" id="PTHR15749:SF4">
    <property type="entry name" value="FANCONI-ASSOCIATED NUCLEASE 1"/>
    <property type="match status" value="1"/>
</dbReference>
<comment type="caution">
    <text evidence="10">The sequence shown here is derived from an EMBL/GenBank/DDBJ whole genome shotgun (WGS) entry which is preliminary data.</text>
</comment>
<dbReference type="GO" id="GO:0005634">
    <property type="term" value="C:nucleus"/>
    <property type="evidence" value="ECO:0007669"/>
    <property type="project" value="UniProtKB-SubCell"/>
</dbReference>
<keyword evidence="6 8" id="KW-0460">Magnesium</keyword>
<proteinExistence type="inferred from homology"/>
<dbReference type="EC" id="3.1.4.1" evidence="8"/>
<dbReference type="SMART" id="SM00990">
    <property type="entry name" value="VRR_NUC"/>
    <property type="match status" value="1"/>
</dbReference>
<dbReference type="GO" id="GO:0070336">
    <property type="term" value="F:flap-structured DNA binding"/>
    <property type="evidence" value="ECO:0007669"/>
    <property type="project" value="TreeGrafter"/>
</dbReference>